<keyword evidence="3" id="KW-1185">Reference proteome</keyword>
<feature type="transmembrane region" description="Helical" evidence="1">
    <location>
        <begin position="12"/>
        <end position="34"/>
    </location>
</feature>
<dbReference type="OrthoDB" id="3734109at2"/>
<evidence type="ECO:0008006" key="4">
    <source>
        <dbReference type="Google" id="ProtNLM"/>
    </source>
</evidence>
<proteinExistence type="predicted"/>
<accession>A0A1G9HVG9</accession>
<reference evidence="2 3" key="1">
    <citation type="submission" date="2016-10" db="EMBL/GenBank/DDBJ databases">
        <authorList>
            <person name="de Groot N.N."/>
        </authorList>
    </citation>
    <scope>NUCLEOTIDE SEQUENCE [LARGE SCALE GENOMIC DNA]</scope>
    <source>
        <strain evidence="2 3">CGMCC 1.9159</strain>
    </source>
</reference>
<protein>
    <recommendedName>
        <fullName evidence="4">DUF4245 domain-containing protein</fullName>
    </recommendedName>
</protein>
<dbReference type="RefSeq" id="WP_093248692.1">
    <property type="nucleotide sequence ID" value="NZ_FNGP01000001.1"/>
</dbReference>
<dbReference type="EMBL" id="FNGP01000001">
    <property type="protein sequence ID" value="SDL16694.1"/>
    <property type="molecule type" value="Genomic_DNA"/>
</dbReference>
<name>A0A1G9HVG9_9ACTN</name>
<sequence>MSTSPRAQKPPVPTLVTIVAVLVAVALIAGAFLLGRSLATAPEPAPTETPTTALAPPAQLAGFQLAETAAPSLAPGVGKEVVHANYTDGTARILLVLSRPEADVEEFLTNAGITNLTERSAANGRTMCGTSTDTGYAACARLVDDTGRLIVGATDVSVETLETLLDELPE</sequence>
<evidence type="ECO:0000313" key="2">
    <source>
        <dbReference type="EMBL" id="SDL16694.1"/>
    </source>
</evidence>
<evidence type="ECO:0000313" key="3">
    <source>
        <dbReference type="Proteomes" id="UP000199475"/>
    </source>
</evidence>
<evidence type="ECO:0000256" key="1">
    <source>
        <dbReference type="SAM" id="Phobius"/>
    </source>
</evidence>
<keyword evidence="1" id="KW-0812">Transmembrane</keyword>
<dbReference type="STRING" id="686624.SAMN04488242_0540"/>
<keyword evidence="1" id="KW-0472">Membrane</keyword>
<organism evidence="2 3">
    <name type="scientific">Tessaracoccus oleiagri</name>
    <dbReference type="NCBI Taxonomy" id="686624"/>
    <lineage>
        <taxon>Bacteria</taxon>
        <taxon>Bacillati</taxon>
        <taxon>Actinomycetota</taxon>
        <taxon>Actinomycetes</taxon>
        <taxon>Propionibacteriales</taxon>
        <taxon>Propionibacteriaceae</taxon>
        <taxon>Tessaracoccus</taxon>
    </lineage>
</organism>
<dbReference type="Proteomes" id="UP000199475">
    <property type="component" value="Unassembled WGS sequence"/>
</dbReference>
<dbReference type="AlphaFoldDB" id="A0A1G9HVG9"/>
<keyword evidence="1" id="KW-1133">Transmembrane helix</keyword>
<gene>
    <name evidence="2" type="ORF">SAMN04488242_0540</name>
</gene>